<dbReference type="OrthoDB" id="4467712at2"/>
<proteinExistence type="predicted"/>
<dbReference type="STRING" id="675864.SAMN04489747_1808"/>
<dbReference type="AlphaFoldDB" id="A0A1G6XUC5"/>
<organism evidence="1 2">
    <name type="scientific">Auraticoccus monumenti</name>
    <dbReference type="NCBI Taxonomy" id="675864"/>
    <lineage>
        <taxon>Bacteria</taxon>
        <taxon>Bacillati</taxon>
        <taxon>Actinomycetota</taxon>
        <taxon>Actinomycetes</taxon>
        <taxon>Propionibacteriales</taxon>
        <taxon>Propionibacteriaceae</taxon>
        <taxon>Auraticoccus</taxon>
    </lineage>
</organism>
<gene>
    <name evidence="1" type="ORF">SAMN04489747_1808</name>
</gene>
<evidence type="ECO:0000313" key="1">
    <source>
        <dbReference type="EMBL" id="SDD81622.1"/>
    </source>
</evidence>
<dbReference type="RefSeq" id="WP_090592537.1">
    <property type="nucleotide sequence ID" value="NZ_LT629688.1"/>
</dbReference>
<name>A0A1G6XUC5_9ACTN</name>
<accession>A0A1G6XUC5</accession>
<protein>
    <submittedName>
        <fullName evidence="1">Uncharacterized protein</fullName>
    </submittedName>
</protein>
<sequence length="78" mass="8396">MEIAEWWPSIPEATRDWLVAHNGEPLPEDVVEAVVRAGGVRSTGSRWVGEDGPDGLLLSDDAVDWIEAVANGETPDDA</sequence>
<dbReference type="Proteomes" id="UP000198546">
    <property type="component" value="Chromosome i"/>
</dbReference>
<dbReference type="EMBL" id="LT629688">
    <property type="protein sequence ID" value="SDD81622.1"/>
    <property type="molecule type" value="Genomic_DNA"/>
</dbReference>
<evidence type="ECO:0000313" key="2">
    <source>
        <dbReference type="Proteomes" id="UP000198546"/>
    </source>
</evidence>
<keyword evidence="2" id="KW-1185">Reference proteome</keyword>
<reference evidence="1 2" key="1">
    <citation type="submission" date="2016-10" db="EMBL/GenBank/DDBJ databases">
        <authorList>
            <person name="de Groot N.N."/>
        </authorList>
    </citation>
    <scope>NUCLEOTIDE SEQUENCE [LARGE SCALE GENOMIC DNA]</scope>
    <source>
        <strain evidence="1 2">MON 2.2</strain>
    </source>
</reference>